<evidence type="ECO:0000313" key="2">
    <source>
        <dbReference type="EMBL" id="GAA1985005.1"/>
    </source>
</evidence>
<gene>
    <name evidence="2" type="ORF">GCM10009817_28070</name>
</gene>
<proteinExistence type="predicted"/>
<dbReference type="EMBL" id="BAAAPU010000008">
    <property type="protein sequence ID" value="GAA1985005.1"/>
    <property type="molecule type" value="Genomic_DNA"/>
</dbReference>
<keyword evidence="1" id="KW-1133">Transmembrane helix</keyword>
<reference evidence="2 3" key="1">
    <citation type="journal article" date="2019" name="Int. J. Syst. Evol. Microbiol.">
        <title>The Global Catalogue of Microorganisms (GCM) 10K type strain sequencing project: providing services to taxonomists for standard genome sequencing and annotation.</title>
        <authorList>
            <consortium name="The Broad Institute Genomics Platform"/>
            <consortium name="The Broad Institute Genome Sequencing Center for Infectious Disease"/>
            <person name="Wu L."/>
            <person name="Ma J."/>
        </authorList>
    </citation>
    <scope>NUCLEOTIDE SEQUENCE [LARGE SCALE GENOMIC DNA]</scope>
    <source>
        <strain evidence="2 3">JCM 15628</strain>
    </source>
</reference>
<sequence>MVADVLGLRASVWVVAALTALSEALVAGRMDETHSRPVGS</sequence>
<keyword evidence="1" id="KW-0472">Membrane</keyword>
<keyword evidence="3" id="KW-1185">Reference proteome</keyword>
<dbReference type="Proteomes" id="UP001500013">
    <property type="component" value="Unassembled WGS sequence"/>
</dbReference>
<accession>A0ABN2SED2</accession>
<protein>
    <submittedName>
        <fullName evidence="2">Uncharacterized protein</fullName>
    </submittedName>
</protein>
<comment type="caution">
    <text evidence="2">The sequence shown here is derived from an EMBL/GenBank/DDBJ whole genome shotgun (WGS) entry which is preliminary data.</text>
</comment>
<dbReference type="RefSeq" id="WP_344063692.1">
    <property type="nucleotide sequence ID" value="NZ_BAAAPU010000008.1"/>
</dbReference>
<feature type="transmembrane region" description="Helical" evidence="1">
    <location>
        <begin position="6"/>
        <end position="26"/>
    </location>
</feature>
<organism evidence="2 3">
    <name type="scientific">Terrabacter lapilli</name>
    <dbReference type="NCBI Taxonomy" id="436231"/>
    <lineage>
        <taxon>Bacteria</taxon>
        <taxon>Bacillati</taxon>
        <taxon>Actinomycetota</taxon>
        <taxon>Actinomycetes</taxon>
        <taxon>Micrococcales</taxon>
        <taxon>Intrasporangiaceae</taxon>
        <taxon>Terrabacter</taxon>
    </lineage>
</organism>
<keyword evidence="1" id="KW-0812">Transmembrane</keyword>
<evidence type="ECO:0000256" key="1">
    <source>
        <dbReference type="SAM" id="Phobius"/>
    </source>
</evidence>
<evidence type="ECO:0000313" key="3">
    <source>
        <dbReference type="Proteomes" id="UP001500013"/>
    </source>
</evidence>
<name>A0ABN2SED2_9MICO</name>